<dbReference type="Proteomes" id="UP001205311">
    <property type="component" value="Unassembled WGS sequence"/>
</dbReference>
<evidence type="ECO:0000313" key="1">
    <source>
        <dbReference type="EMBL" id="MCP2258864.1"/>
    </source>
</evidence>
<accession>A0ABT1HTM7</accession>
<dbReference type="EMBL" id="JAMTCP010000011">
    <property type="protein sequence ID" value="MCP2258864.1"/>
    <property type="molecule type" value="Genomic_DNA"/>
</dbReference>
<dbReference type="RefSeq" id="WP_253669775.1">
    <property type="nucleotide sequence ID" value="NZ_JAMTCP010000011.1"/>
</dbReference>
<proteinExistence type="predicted"/>
<evidence type="ECO:0000313" key="2">
    <source>
        <dbReference type="Proteomes" id="UP001205311"/>
    </source>
</evidence>
<sequence length="145" mass="15912">MAHQLEVYYEFEHDDEPVVVSTPEQAGEVLERMRAAYADRWPVMAQVVVAGSTGFEYMHVGVHGDVGVVSYSGPLGGFHSLGEPVSGEVTYYYCGHNRELPANAQVRLALVRQALIEFLTNGGGRPSCLGWQPMAMSWARPQVVS</sequence>
<dbReference type="InterPro" id="IPR025680">
    <property type="entry name" value="DddI"/>
</dbReference>
<reference evidence="1 2" key="1">
    <citation type="submission" date="2022-06" db="EMBL/GenBank/DDBJ databases">
        <title>Genomic Encyclopedia of Archaeal and Bacterial Type Strains, Phase II (KMG-II): from individual species to whole genera.</title>
        <authorList>
            <person name="Goeker M."/>
        </authorList>
    </citation>
    <scope>NUCLEOTIDE SEQUENCE [LARGE SCALE GENOMIC DNA]</scope>
    <source>
        <strain evidence="1 2">DSM 40477</strain>
    </source>
</reference>
<name>A0ABT1HTM7_STRSD</name>
<keyword evidence="2" id="KW-1185">Reference proteome</keyword>
<gene>
    <name evidence="1" type="ORF">LX15_002562</name>
</gene>
<dbReference type="Pfam" id="PF14430">
    <property type="entry name" value="Imm1"/>
    <property type="match status" value="1"/>
</dbReference>
<organism evidence="1 2">
    <name type="scientific">Streptoalloteichus tenebrarius (strain ATCC 17920 / DSM 40477 / JCM 4838 / CBS 697.72 / NBRC 16177 / NCIMB 11028 / NRRL B-12390 / A12253. 1 / ISP 5477)</name>
    <name type="common">Streptomyces tenebrarius</name>
    <dbReference type="NCBI Taxonomy" id="1933"/>
    <lineage>
        <taxon>Bacteria</taxon>
        <taxon>Bacillati</taxon>
        <taxon>Actinomycetota</taxon>
        <taxon>Actinomycetes</taxon>
        <taxon>Pseudonocardiales</taxon>
        <taxon>Pseudonocardiaceae</taxon>
        <taxon>Streptoalloteichus</taxon>
    </lineage>
</organism>
<protein>
    <submittedName>
        <fullName evidence="1">Immunity protein Imm1</fullName>
    </submittedName>
</protein>
<comment type="caution">
    <text evidence="1">The sequence shown here is derived from an EMBL/GenBank/DDBJ whole genome shotgun (WGS) entry which is preliminary data.</text>
</comment>